<feature type="compositionally biased region" description="Basic residues" evidence="1">
    <location>
        <begin position="266"/>
        <end position="279"/>
    </location>
</feature>
<dbReference type="Proteomes" id="UP001213681">
    <property type="component" value="Unassembled WGS sequence"/>
</dbReference>
<feature type="compositionally biased region" description="Acidic residues" evidence="1">
    <location>
        <begin position="289"/>
        <end position="300"/>
    </location>
</feature>
<dbReference type="AlphaFoldDB" id="A0AAD6G6B8"/>
<feature type="compositionally biased region" description="Polar residues" evidence="1">
    <location>
        <begin position="239"/>
        <end position="248"/>
    </location>
</feature>
<evidence type="ECO:0000313" key="3">
    <source>
        <dbReference type="Proteomes" id="UP001213681"/>
    </source>
</evidence>
<feature type="compositionally biased region" description="Basic residues" evidence="1">
    <location>
        <begin position="115"/>
        <end position="128"/>
    </location>
</feature>
<feature type="compositionally biased region" description="Polar residues" evidence="1">
    <location>
        <begin position="76"/>
        <end position="90"/>
    </location>
</feature>
<feature type="compositionally biased region" description="Basic and acidic residues" evidence="1">
    <location>
        <begin position="60"/>
        <end position="72"/>
    </location>
</feature>
<feature type="compositionally biased region" description="Basic and acidic residues" evidence="1">
    <location>
        <begin position="104"/>
        <end position="114"/>
    </location>
</feature>
<name>A0AAD6G6B8_9EURO</name>
<organism evidence="2 3">
    <name type="scientific">Penicillium daleae</name>
    <dbReference type="NCBI Taxonomy" id="63821"/>
    <lineage>
        <taxon>Eukaryota</taxon>
        <taxon>Fungi</taxon>
        <taxon>Dikarya</taxon>
        <taxon>Ascomycota</taxon>
        <taxon>Pezizomycotina</taxon>
        <taxon>Eurotiomycetes</taxon>
        <taxon>Eurotiomycetidae</taxon>
        <taxon>Eurotiales</taxon>
        <taxon>Aspergillaceae</taxon>
        <taxon>Penicillium</taxon>
    </lineage>
</organism>
<proteinExistence type="predicted"/>
<feature type="region of interest" description="Disordered" evidence="1">
    <location>
        <begin position="237"/>
        <end position="308"/>
    </location>
</feature>
<gene>
    <name evidence="2" type="ORF">N7458_001987</name>
</gene>
<reference evidence="2" key="1">
    <citation type="submission" date="2022-12" db="EMBL/GenBank/DDBJ databases">
        <authorList>
            <person name="Petersen C."/>
        </authorList>
    </citation>
    <scope>NUCLEOTIDE SEQUENCE</scope>
    <source>
        <strain evidence="2">IBT 16125</strain>
    </source>
</reference>
<accession>A0AAD6G6B8</accession>
<sequence length="335" mass="38686">MPSTQHPYPGFFTAGKGIRAFTGRLRHGHPHPILINAQDGRSSPLRGRTSRCSSPTTPPAERRAYAAREQARKAKTNSSTGYSSERSNSVPPRPRHTHSHRGHSKQEPEPEHLPYTHKHSTKHHRKAPKPGEPPRRHESDTESNWSTNVHVPWTTQHPYHHHHRHASHSDHVVLKAPFTCHCPECYQAAHRPVETTKEDHMPPKYFYEHHPHSFGTHPVLADHRVPCRCGFIHVEPAQEPSSRSTSPGKHQKGHRKHSSEPEEVRSHRHRRRRHRRHRHYTTDSSSDTTNDDEETSSESDAETRAGGEKVEYELPNDWRFCNECCWGHPVFYVLR</sequence>
<keyword evidence="3" id="KW-1185">Reference proteome</keyword>
<dbReference type="GeneID" id="81595613"/>
<reference evidence="2" key="2">
    <citation type="journal article" date="2023" name="IMA Fungus">
        <title>Comparative genomic study of the Penicillium genus elucidates a diverse pangenome and 15 lateral gene transfer events.</title>
        <authorList>
            <person name="Petersen C."/>
            <person name="Sorensen T."/>
            <person name="Nielsen M.R."/>
            <person name="Sondergaard T.E."/>
            <person name="Sorensen J.L."/>
            <person name="Fitzpatrick D.A."/>
            <person name="Frisvad J.C."/>
            <person name="Nielsen K.L."/>
        </authorList>
    </citation>
    <scope>NUCLEOTIDE SEQUENCE</scope>
    <source>
        <strain evidence="2">IBT 16125</strain>
    </source>
</reference>
<protein>
    <submittedName>
        <fullName evidence="2">Uncharacterized protein</fullName>
    </submittedName>
</protein>
<evidence type="ECO:0000256" key="1">
    <source>
        <dbReference type="SAM" id="MobiDB-lite"/>
    </source>
</evidence>
<comment type="caution">
    <text evidence="2">The sequence shown here is derived from an EMBL/GenBank/DDBJ whole genome shotgun (WGS) entry which is preliminary data.</text>
</comment>
<evidence type="ECO:0000313" key="2">
    <source>
        <dbReference type="EMBL" id="KAJ5460435.1"/>
    </source>
</evidence>
<dbReference type="EMBL" id="JAPVEA010000002">
    <property type="protein sequence ID" value="KAJ5460435.1"/>
    <property type="molecule type" value="Genomic_DNA"/>
</dbReference>
<dbReference type="RefSeq" id="XP_056769477.1">
    <property type="nucleotide sequence ID" value="XM_056905370.1"/>
</dbReference>
<feature type="compositionally biased region" description="Basic residues" evidence="1">
    <location>
        <begin position="93"/>
        <end position="103"/>
    </location>
</feature>
<feature type="region of interest" description="Disordered" evidence="1">
    <location>
        <begin position="24"/>
        <end position="147"/>
    </location>
</feature>